<evidence type="ECO:0000256" key="1">
    <source>
        <dbReference type="SAM" id="Phobius"/>
    </source>
</evidence>
<feature type="non-terminal residue" evidence="2">
    <location>
        <position position="393"/>
    </location>
</feature>
<dbReference type="Proteomes" id="UP000193719">
    <property type="component" value="Unassembled WGS sequence"/>
</dbReference>
<reference evidence="2 3" key="1">
    <citation type="submission" date="2016-08" db="EMBL/GenBank/DDBJ databases">
        <title>Genomes of anaerobic fungi encode conserved fungal cellulosomes for biomass hydrolysis.</title>
        <authorList>
            <consortium name="DOE Joint Genome Institute"/>
            <person name="Haitjema C.H."/>
            <person name="Gilmore S.P."/>
            <person name="Henske J.K."/>
            <person name="Solomon K.V."/>
            <person name="De Groot R."/>
            <person name="Kuo A."/>
            <person name="Mondo S.J."/>
            <person name="Salamov A.A."/>
            <person name="Labutti K."/>
            <person name="Zhao Z."/>
            <person name="Chiniquy J."/>
            <person name="Barry K."/>
            <person name="Brewer H.M."/>
            <person name="Purvine S.O."/>
            <person name="Wright A.T."/>
            <person name="Boxma B."/>
            <person name="Van Alen T."/>
            <person name="Hackstein J.H."/>
            <person name="Baker S.E."/>
            <person name="Grigoriev I.V."/>
            <person name="O'Malley M.A."/>
        </authorList>
    </citation>
    <scope>NUCLEOTIDE SEQUENCE [LARGE SCALE GENOMIC DNA]</scope>
    <source>
        <strain evidence="3">finn</strain>
    </source>
</reference>
<proteinExistence type="predicted"/>
<organism evidence="2 3">
    <name type="scientific">Piromyces finnis</name>
    <dbReference type="NCBI Taxonomy" id="1754191"/>
    <lineage>
        <taxon>Eukaryota</taxon>
        <taxon>Fungi</taxon>
        <taxon>Fungi incertae sedis</taxon>
        <taxon>Chytridiomycota</taxon>
        <taxon>Chytridiomycota incertae sedis</taxon>
        <taxon>Neocallimastigomycetes</taxon>
        <taxon>Neocallimastigales</taxon>
        <taxon>Neocallimastigaceae</taxon>
        <taxon>Piromyces</taxon>
    </lineage>
</organism>
<evidence type="ECO:0008006" key="4">
    <source>
        <dbReference type="Google" id="ProtNLM"/>
    </source>
</evidence>
<feature type="transmembrane region" description="Helical" evidence="1">
    <location>
        <begin position="142"/>
        <end position="161"/>
    </location>
</feature>
<accession>A0A1Y1VIQ1</accession>
<feature type="transmembrane region" description="Helical" evidence="1">
    <location>
        <begin position="66"/>
        <end position="83"/>
    </location>
</feature>
<feature type="transmembrane region" description="Helical" evidence="1">
    <location>
        <begin position="103"/>
        <end position="122"/>
    </location>
</feature>
<feature type="transmembrane region" description="Helical" evidence="1">
    <location>
        <begin position="33"/>
        <end position="54"/>
    </location>
</feature>
<keyword evidence="1" id="KW-0812">Transmembrane</keyword>
<dbReference type="AlphaFoldDB" id="A0A1Y1VIQ1"/>
<sequence length="393" mass="45848">MDPGIISLVNDDEDDDSKIENIFLFTDKEFNLFLHKLEFIMLVFSTTCYFYFVIRSISRIRSTGDLKFLFLLTAAFFALMNNSSDIYYRIMTPLYGAYNCNKFFLTFFKISASLNWVPISYYQVLRLYYITYNYYRKIVRNMIIIVSSSFSLIYSVCYFLNLKEFYGNKDSFGGCVVSNTNKYGNYIEVSDIIDSCFSLTIVISTLFQSIKNLKQYKLRHHKIKAILDESIGVFVVLLISKVVFYSLIMINSGRPGGDIFWDGLSVIVLFCTYRLLNITPKLNEKLENKPINEKFNKRFYKELSKLNNNNRNNYNESSSTSNIKGLYNRNSKGELNFPSLMKTNGRYNIKDSNNPYGYNGINNNAEIFNNLRKNKYYNNMNNSNFNETSANTT</sequence>
<gene>
    <name evidence="2" type="ORF">BCR36DRAFT_345375</name>
</gene>
<reference evidence="2 3" key="2">
    <citation type="submission" date="2016-08" db="EMBL/GenBank/DDBJ databases">
        <title>Pervasive Adenine N6-methylation of Active Genes in Fungi.</title>
        <authorList>
            <consortium name="DOE Joint Genome Institute"/>
            <person name="Mondo S.J."/>
            <person name="Dannebaum R.O."/>
            <person name="Kuo R.C."/>
            <person name="Labutti K."/>
            <person name="Haridas S."/>
            <person name="Kuo A."/>
            <person name="Salamov A."/>
            <person name="Ahrendt S.R."/>
            <person name="Lipzen A."/>
            <person name="Sullivan W."/>
            <person name="Andreopoulos W.B."/>
            <person name="Clum A."/>
            <person name="Lindquist E."/>
            <person name="Daum C."/>
            <person name="Ramamoorthy G.K."/>
            <person name="Gryganskyi A."/>
            <person name="Culley D."/>
            <person name="Magnuson J.K."/>
            <person name="James T.Y."/>
            <person name="O'Malley M.A."/>
            <person name="Stajich J.E."/>
            <person name="Spatafora J.W."/>
            <person name="Visel A."/>
            <person name="Grigoriev I.V."/>
        </authorList>
    </citation>
    <scope>NUCLEOTIDE SEQUENCE [LARGE SCALE GENOMIC DNA]</scope>
    <source>
        <strain evidence="3">finn</strain>
    </source>
</reference>
<evidence type="ECO:0000313" key="3">
    <source>
        <dbReference type="Proteomes" id="UP000193719"/>
    </source>
</evidence>
<keyword evidence="1" id="KW-0472">Membrane</keyword>
<dbReference type="OrthoDB" id="2154481at2759"/>
<keyword evidence="1" id="KW-1133">Transmembrane helix</keyword>
<dbReference type="EMBL" id="MCFH01000006">
    <property type="protein sequence ID" value="ORX57284.1"/>
    <property type="molecule type" value="Genomic_DNA"/>
</dbReference>
<feature type="transmembrane region" description="Helical" evidence="1">
    <location>
        <begin position="231"/>
        <end position="253"/>
    </location>
</feature>
<feature type="transmembrane region" description="Helical" evidence="1">
    <location>
        <begin position="259"/>
        <end position="276"/>
    </location>
</feature>
<protein>
    <recommendedName>
        <fullName evidence="4">G-protein coupled receptors family 1 profile domain-containing protein</fullName>
    </recommendedName>
</protein>
<evidence type="ECO:0000313" key="2">
    <source>
        <dbReference type="EMBL" id="ORX57284.1"/>
    </source>
</evidence>
<name>A0A1Y1VIQ1_9FUNG</name>
<feature type="transmembrane region" description="Helical" evidence="1">
    <location>
        <begin position="192"/>
        <end position="210"/>
    </location>
</feature>
<keyword evidence="3" id="KW-1185">Reference proteome</keyword>
<comment type="caution">
    <text evidence="2">The sequence shown here is derived from an EMBL/GenBank/DDBJ whole genome shotgun (WGS) entry which is preliminary data.</text>
</comment>